<evidence type="ECO:0000313" key="9">
    <source>
        <dbReference type="Proteomes" id="UP000094527"/>
    </source>
</evidence>
<dbReference type="AlphaFoldDB" id="A0A1D2N605"/>
<dbReference type="EMBL" id="LJIJ01000191">
    <property type="protein sequence ID" value="ODN00698.1"/>
    <property type="molecule type" value="Genomic_DNA"/>
</dbReference>
<accession>A0A1D2N605</accession>
<dbReference type="PANTHER" id="PTHR12372:SF6">
    <property type="entry name" value="PECANEX-LIKE PROTEIN 4"/>
    <property type="match status" value="1"/>
</dbReference>
<evidence type="ECO:0000256" key="2">
    <source>
        <dbReference type="ARBA" id="ARBA00010170"/>
    </source>
</evidence>
<evidence type="ECO:0000256" key="5">
    <source>
        <dbReference type="ARBA" id="ARBA00023136"/>
    </source>
</evidence>
<evidence type="ECO:0000256" key="6">
    <source>
        <dbReference type="RuleBase" id="RU367089"/>
    </source>
</evidence>
<dbReference type="OrthoDB" id="5979286at2759"/>
<dbReference type="InterPro" id="IPR007735">
    <property type="entry name" value="Pecanex_C"/>
</dbReference>
<organism evidence="8 9">
    <name type="scientific">Orchesella cincta</name>
    <name type="common">Springtail</name>
    <name type="synonym">Podura cincta</name>
    <dbReference type="NCBI Taxonomy" id="48709"/>
    <lineage>
        <taxon>Eukaryota</taxon>
        <taxon>Metazoa</taxon>
        <taxon>Ecdysozoa</taxon>
        <taxon>Arthropoda</taxon>
        <taxon>Hexapoda</taxon>
        <taxon>Collembola</taxon>
        <taxon>Entomobryomorpha</taxon>
        <taxon>Entomobryoidea</taxon>
        <taxon>Orchesellidae</taxon>
        <taxon>Orchesellinae</taxon>
        <taxon>Orchesella</taxon>
    </lineage>
</organism>
<comment type="subcellular location">
    <subcellularLocation>
        <location evidence="1 6">Membrane</location>
        <topology evidence="1 6">Multi-pass membrane protein</topology>
    </subcellularLocation>
</comment>
<dbReference type="GO" id="GO:0016020">
    <property type="term" value="C:membrane"/>
    <property type="evidence" value="ECO:0007669"/>
    <property type="project" value="UniProtKB-SubCell"/>
</dbReference>
<evidence type="ECO:0000256" key="3">
    <source>
        <dbReference type="ARBA" id="ARBA00022692"/>
    </source>
</evidence>
<evidence type="ECO:0000313" key="8">
    <source>
        <dbReference type="EMBL" id="ODN00698.1"/>
    </source>
</evidence>
<name>A0A1D2N605_ORCCI</name>
<dbReference type="Proteomes" id="UP000094527">
    <property type="component" value="Unassembled WGS sequence"/>
</dbReference>
<gene>
    <name evidence="8" type="ORF">Ocin01_05983</name>
</gene>
<evidence type="ECO:0000259" key="7">
    <source>
        <dbReference type="Pfam" id="PF05041"/>
    </source>
</evidence>
<keyword evidence="4" id="KW-1133">Transmembrane helix</keyword>
<proteinExistence type="inferred from homology"/>
<feature type="domain" description="Pecanex C-terminal" evidence="7">
    <location>
        <begin position="71"/>
        <end position="151"/>
    </location>
</feature>
<dbReference type="PANTHER" id="PTHR12372">
    <property type="entry name" value="PECANEX"/>
    <property type="match status" value="1"/>
</dbReference>
<protein>
    <recommendedName>
        <fullName evidence="6">Pecanex-like protein</fullName>
    </recommendedName>
</protein>
<dbReference type="InterPro" id="IPR039797">
    <property type="entry name" value="Pecanex"/>
</dbReference>
<dbReference type="Pfam" id="PF05041">
    <property type="entry name" value="Pecanex_C"/>
    <property type="match status" value="1"/>
</dbReference>
<evidence type="ECO:0000256" key="1">
    <source>
        <dbReference type="ARBA" id="ARBA00004141"/>
    </source>
</evidence>
<keyword evidence="3" id="KW-0812">Transmembrane</keyword>
<comment type="caution">
    <text evidence="8">The sequence shown here is derived from an EMBL/GenBank/DDBJ whole genome shotgun (WGS) entry which is preliminary data.</text>
</comment>
<keyword evidence="5" id="KW-0472">Membrane</keyword>
<comment type="similarity">
    <text evidence="2 6">Belongs to the pecanex family.</text>
</comment>
<reference evidence="8 9" key="1">
    <citation type="journal article" date="2016" name="Genome Biol. Evol.">
        <title>Gene Family Evolution Reflects Adaptation to Soil Environmental Stressors in the Genome of the Collembolan Orchesella cincta.</title>
        <authorList>
            <person name="Faddeeva-Vakhrusheva A."/>
            <person name="Derks M.F."/>
            <person name="Anvar S.Y."/>
            <person name="Agamennone V."/>
            <person name="Suring W."/>
            <person name="Smit S."/>
            <person name="van Straalen N.M."/>
            <person name="Roelofs D."/>
        </authorList>
    </citation>
    <scope>NUCLEOTIDE SEQUENCE [LARGE SCALE GENOMIC DNA]</scope>
    <source>
        <tissue evidence="8">Mixed pool</tissue>
    </source>
</reference>
<sequence length="166" mass="19025">MDLEDPIPQTCRSATSGCDNEAVETSVTRSEEDEQGIFHKLTGFEKAFIFCPYDEVPYWMNEKTKHIVSICADGERNILRIFNYQSDGVEFSVGELSKFCVEGIWSSLNTELLYLTSDDDERYSIQHDKYLLRNICAQSAQTLGYPVYEATFHVNLFDFSVEQVSI</sequence>
<evidence type="ECO:0000256" key="4">
    <source>
        <dbReference type="ARBA" id="ARBA00022989"/>
    </source>
</evidence>
<keyword evidence="9" id="KW-1185">Reference proteome</keyword>